<gene>
    <name evidence="1" type="ORF">Cgig2_003381</name>
</gene>
<sequence>MFRNPSFRRKWYNRRGGKTKNDWYSYFPFHHGISSSRQHQGDGRLCERILHLVLKDGYTSASPLLEDYHVRCSHFSLPKVEGEVADFELPEMVQATFYTMLLNKAVELGVVHGFMAKGLRSALVGLWWSSFEVRSPSNRSHVERLGWPAAPSGVVPHGILVSSLYKRSTEQAAEYIHDHFRWSLRDLSDPGPRPLPSDNLGLCPRFDLGVATRYLAIPTPQRWCR</sequence>
<keyword evidence="2" id="KW-1185">Reference proteome</keyword>
<organism evidence="1 2">
    <name type="scientific">Carnegiea gigantea</name>
    <dbReference type="NCBI Taxonomy" id="171969"/>
    <lineage>
        <taxon>Eukaryota</taxon>
        <taxon>Viridiplantae</taxon>
        <taxon>Streptophyta</taxon>
        <taxon>Embryophyta</taxon>
        <taxon>Tracheophyta</taxon>
        <taxon>Spermatophyta</taxon>
        <taxon>Magnoliopsida</taxon>
        <taxon>eudicotyledons</taxon>
        <taxon>Gunneridae</taxon>
        <taxon>Pentapetalae</taxon>
        <taxon>Caryophyllales</taxon>
        <taxon>Cactineae</taxon>
        <taxon>Cactaceae</taxon>
        <taxon>Cactoideae</taxon>
        <taxon>Echinocereeae</taxon>
        <taxon>Carnegiea</taxon>
    </lineage>
</organism>
<evidence type="ECO:0000313" key="1">
    <source>
        <dbReference type="EMBL" id="KAJ8423697.1"/>
    </source>
</evidence>
<accession>A0A9Q1GLY4</accession>
<dbReference type="AlphaFoldDB" id="A0A9Q1GLY4"/>
<reference evidence="1" key="1">
    <citation type="submission" date="2022-04" db="EMBL/GenBank/DDBJ databases">
        <title>Carnegiea gigantea Genome sequencing and assembly v2.</title>
        <authorList>
            <person name="Copetti D."/>
            <person name="Sanderson M.J."/>
            <person name="Burquez A."/>
            <person name="Wojciechowski M.F."/>
        </authorList>
    </citation>
    <scope>NUCLEOTIDE SEQUENCE</scope>
    <source>
        <strain evidence="1">SGP5-SGP5p</strain>
        <tissue evidence="1">Aerial part</tissue>
    </source>
</reference>
<name>A0A9Q1GLY4_9CARY</name>
<dbReference type="EMBL" id="JAKOGI010001897">
    <property type="protein sequence ID" value="KAJ8423697.1"/>
    <property type="molecule type" value="Genomic_DNA"/>
</dbReference>
<comment type="caution">
    <text evidence="1">The sequence shown here is derived from an EMBL/GenBank/DDBJ whole genome shotgun (WGS) entry which is preliminary data.</text>
</comment>
<dbReference type="Proteomes" id="UP001153076">
    <property type="component" value="Unassembled WGS sequence"/>
</dbReference>
<proteinExistence type="predicted"/>
<protein>
    <submittedName>
        <fullName evidence="1">Uncharacterized protein</fullName>
    </submittedName>
</protein>
<evidence type="ECO:0000313" key="2">
    <source>
        <dbReference type="Proteomes" id="UP001153076"/>
    </source>
</evidence>